<accession>A0A9P5HJK9</accession>
<dbReference type="EMBL" id="JAANBB010000025">
    <property type="protein sequence ID" value="KAF7554985.1"/>
    <property type="molecule type" value="Genomic_DNA"/>
</dbReference>
<dbReference type="AlphaFoldDB" id="A0A9P5HJK9"/>
<keyword evidence="2" id="KW-1185">Reference proteome</keyword>
<evidence type="ECO:0000313" key="2">
    <source>
        <dbReference type="Proteomes" id="UP000722485"/>
    </source>
</evidence>
<comment type="caution">
    <text evidence="1">The sequence shown here is derived from an EMBL/GenBank/DDBJ whole genome shotgun (WGS) entry which is preliminary data.</text>
</comment>
<sequence length="602" mass="69019">MKLIEDLDDKLGTHQTEFYAQFMNTPKLFAVFVNPADLSYHNFENIVPLDTWFESALSKQHTSELEVSLTDPNQLQSDLEVFTCKLQGAAGALLKDLSSLDLYVAPLNKGTRGGDRFIFHSALLSKALTSALQSSKVLDKLAGGRLRSSFEFINYIFRCNRFEPEDSNFHSHLDTPYYDSARSHVSKYTLLIYLTGGQNDSVLRVKDVALKEVQEMTCVIFDQKYEHEGQPFLDGRKAFIRTELVFKDDQLDHNDKVAALFSEACYMTGQSVFDQNLATYAHECFERANSLHWGVEQAATQPPVYFLKRFQEMHFLTNGYNYWFPRNSRIDAKDCALVALLDYCNCKIGQQPFRSLVSSTKIEERFASMDDIWSFLSSDTPQTPQGLRRFKESDVESLIKKESDRPFVGQFEDWDGEPEDIEHFEKDGGGCCPMHSFPMFNPWKSVNVMEAYDLCCDYTRKSLFEAPLLLFNQEIVINDANIELIGDKIFILRKRDGRPIPRINFAACWGDEPSPPEFVAVGEEIAAPDLLIPPITLNESPQGYKLGLDFFRNDWMVKVDDNHSIPVPDLLERPEDEAMFSSRVPEATEGMEKIFDYWEYSR</sequence>
<gene>
    <name evidence="1" type="ORF">G7Z17_g2521</name>
</gene>
<evidence type="ECO:0000313" key="1">
    <source>
        <dbReference type="EMBL" id="KAF7554985.1"/>
    </source>
</evidence>
<reference evidence="1" key="1">
    <citation type="submission" date="2020-03" db="EMBL/GenBank/DDBJ databases">
        <title>Draft Genome Sequence of Cylindrodendrum hubeiense.</title>
        <authorList>
            <person name="Buettner E."/>
            <person name="Kellner H."/>
        </authorList>
    </citation>
    <scope>NUCLEOTIDE SEQUENCE</scope>
    <source>
        <strain evidence="1">IHI 201604</strain>
    </source>
</reference>
<dbReference type="Proteomes" id="UP000722485">
    <property type="component" value="Unassembled WGS sequence"/>
</dbReference>
<organism evidence="1 2">
    <name type="scientific">Cylindrodendrum hubeiense</name>
    <dbReference type="NCBI Taxonomy" id="595255"/>
    <lineage>
        <taxon>Eukaryota</taxon>
        <taxon>Fungi</taxon>
        <taxon>Dikarya</taxon>
        <taxon>Ascomycota</taxon>
        <taxon>Pezizomycotina</taxon>
        <taxon>Sordariomycetes</taxon>
        <taxon>Hypocreomycetidae</taxon>
        <taxon>Hypocreales</taxon>
        <taxon>Nectriaceae</taxon>
        <taxon>Cylindrodendrum</taxon>
    </lineage>
</organism>
<dbReference type="OrthoDB" id="5127183at2759"/>
<protein>
    <submittedName>
        <fullName evidence="1">Uncharacterized protein</fullName>
    </submittedName>
</protein>
<proteinExistence type="predicted"/>
<name>A0A9P5HJK9_9HYPO</name>